<dbReference type="AlphaFoldDB" id="A0A254TFC2"/>
<feature type="signal peptide" evidence="1">
    <location>
        <begin position="1"/>
        <end position="22"/>
    </location>
</feature>
<gene>
    <name evidence="3" type="ORF">AYR66_06800</name>
</gene>
<evidence type="ECO:0000313" key="4">
    <source>
        <dbReference type="Proteomes" id="UP000197535"/>
    </source>
</evidence>
<evidence type="ECO:0000256" key="1">
    <source>
        <dbReference type="SAM" id="SignalP"/>
    </source>
</evidence>
<name>A0A254TFC2_9BURK</name>
<feature type="chain" id="PRO_5012377650" evidence="1">
    <location>
        <begin position="23"/>
        <end position="142"/>
    </location>
</feature>
<dbReference type="PROSITE" id="PS51257">
    <property type="entry name" value="PROKAR_LIPOPROTEIN"/>
    <property type="match status" value="1"/>
</dbReference>
<dbReference type="InterPro" id="IPR032693">
    <property type="entry name" value="YtkA-like_dom"/>
</dbReference>
<dbReference type="RefSeq" id="WP_088709555.1">
    <property type="nucleotide sequence ID" value="NZ_LSTO01000001.1"/>
</dbReference>
<evidence type="ECO:0000313" key="3">
    <source>
        <dbReference type="EMBL" id="OWW19253.1"/>
    </source>
</evidence>
<comment type="caution">
    <text evidence="3">The sequence shown here is derived from an EMBL/GenBank/DDBJ whole genome shotgun (WGS) entry which is preliminary data.</text>
</comment>
<accession>A0A254TFC2</accession>
<dbReference type="Pfam" id="PF13115">
    <property type="entry name" value="YtkA"/>
    <property type="match status" value="1"/>
</dbReference>
<feature type="domain" description="YtkA-like" evidence="2">
    <location>
        <begin position="50"/>
        <end position="122"/>
    </location>
</feature>
<keyword evidence="4" id="KW-1185">Reference proteome</keyword>
<dbReference type="EMBL" id="LSTO01000001">
    <property type="protein sequence ID" value="OWW19253.1"/>
    <property type="molecule type" value="Genomic_DNA"/>
</dbReference>
<dbReference type="OrthoDB" id="330101at2"/>
<organism evidence="3 4">
    <name type="scientific">Noviherbaspirillum denitrificans</name>
    <dbReference type="NCBI Taxonomy" id="1968433"/>
    <lineage>
        <taxon>Bacteria</taxon>
        <taxon>Pseudomonadati</taxon>
        <taxon>Pseudomonadota</taxon>
        <taxon>Betaproteobacteria</taxon>
        <taxon>Burkholderiales</taxon>
        <taxon>Oxalobacteraceae</taxon>
        <taxon>Noviherbaspirillum</taxon>
    </lineage>
</organism>
<protein>
    <submittedName>
        <fullName evidence="3">Auxin-binding protein</fullName>
    </submittedName>
</protein>
<sequence>MIRRLFSASLPLLAAASLTACMSPPTNLDLSLEHPSENGRYVVKVQSLADPIVINKMHTWEATVKLPSGEPVPGARIAIGGGMPQHMHGYPTQPRVTKELGNGRYLIEGMKFSMAGWWDLKLDIDASAGADKVTFNTIIPQP</sequence>
<proteinExistence type="predicted"/>
<reference evidence="3 4" key="1">
    <citation type="submission" date="2016-02" db="EMBL/GenBank/DDBJ databases">
        <authorList>
            <person name="Wen L."/>
            <person name="He K."/>
            <person name="Yang H."/>
        </authorList>
    </citation>
    <scope>NUCLEOTIDE SEQUENCE [LARGE SCALE GENOMIC DNA]</scope>
    <source>
        <strain evidence="3 4">TSA40</strain>
    </source>
</reference>
<dbReference type="Proteomes" id="UP000197535">
    <property type="component" value="Unassembled WGS sequence"/>
</dbReference>
<keyword evidence="1" id="KW-0732">Signal</keyword>
<evidence type="ECO:0000259" key="2">
    <source>
        <dbReference type="Pfam" id="PF13115"/>
    </source>
</evidence>